<evidence type="ECO:0000256" key="3">
    <source>
        <dbReference type="ARBA" id="ARBA00022898"/>
    </source>
</evidence>
<dbReference type="GO" id="GO:0003824">
    <property type="term" value="F:catalytic activity"/>
    <property type="evidence" value="ECO:0007669"/>
    <property type="project" value="InterPro"/>
</dbReference>
<evidence type="ECO:0000313" key="5">
    <source>
        <dbReference type="Proteomes" id="UP000243459"/>
    </source>
</evidence>
<dbReference type="GO" id="GO:0008652">
    <property type="term" value="P:amino acid biosynthetic process"/>
    <property type="evidence" value="ECO:0007669"/>
    <property type="project" value="UniProtKB-ARBA"/>
</dbReference>
<protein>
    <submittedName>
        <fullName evidence="4">Uncharacterized protein</fullName>
    </submittedName>
</protein>
<keyword evidence="3" id="KW-0663">Pyridoxal phosphate</keyword>
<dbReference type="Gramene" id="ONK81579">
    <property type="protein sequence ID" value="ONK81579"/>
    <property type="gene ID" value="A4U43_C01F30750"/>
</dbReference>
<dbReference type="OrthoDB" id="25921at2759"/>
<dbReference type="FunFam" id="3.30.470.10:FF:000008">
    <property type="entry name" value="D-amino-acid transaminase, chloroplastic"/>
    <property type="match status" value="1"/>
</dbReference>
<dbReference type="Gene3D" id="3.20.10.10">
    <property type="entry name" value="D-amino Acid Aminotransferase, subunit A, domain 2"/>
    <property type="match status" value="1"/>
</dbReference>
<accession>A0A5P1FWE3</accession>
<gene>
    <name evidence="4" type="ORF">A4U43_C01F30750</name>
</gene>
<dbReference type="Gene3D" id="3.30.470.10">
    <property type="match status" value="1"/>
</dbReference>
<dbReference type="AlphaFoldDB" id="A0A5P1FWE3"/>
<dbReference type="GO" id="GO:0046394">
    <property type="term" value="P:carboxylic acid biosynthetic process"/>
    <property type="evidence" value="ECO:0007669"/>
    <property type="project" value="UniProtKB-ARBA"/>
</dbReference>
<comment type="similarity">
    <text evidence="2">Belongs to the class-IV pyridoxal-phosphate-dependent aminotransferase family.</text>
</comment>
<evidence type="ECO:0000313" key="4">
    <source>
        <dbReference type="EMBL" id="ONK81579.1"/>
    </source>
</evidence>
<dbReference type="InterPro" id="IPR036038">
    <property type="entry name" value="Aminotransferase-like"/>
</dbReference>
<dbReference type="InterPro" id="IPR050571">
    <property type="entry name" value="Class-IV_PLP-Dep_Aminotrnsfr"/>
</dbReference>
<dbReference type="InterPro" id="IPR043132">
    <property type="entry name" value="BCAT-like_C"/>
</dbReference>
<dbReference type="FunFam" id="3.20.10.10:FF:000002">
    <property type="entry name" value="D-alanine aminotransferase"/>
    <property type="match status" value="1"/>
</dbReference>
<dbReference type="InterPro" id="IPR043131">
    <property type="entry name" value="BCAT-like_N"/>
</dbReference>
<keyword evidence="5" id="KW-1185">Reference proteome</keyword>
<proteinExistence type="inferred from homology"/>
<reference evidence="5" key="1">
    <citation type="journal article" date="2017" name="Nat. Commun.">
        <title>The asparagus genome sheds light on the origin and evolution of a young Y chromosome.</title>
        <authorList>
            <person name="Harkess A."/>
            <person name="Zhou J."/>
            <person name="Xu C."/>
            <person name="Bowers J.E."/>
            <person name="Van der Hulst R."/>
            <person name="Ayyampalayam S."/>
            <person name="Mercati F."/>
            <person name="Riccardi P."/>
            <person name="McKain M.R."/>
            <person name="Kakrana A."/>
            <person name="Tang H."/>
            <person name="Ray J."/>
            <person name="Groenendijk J."/>
            <person name="Arikit S."/>
            <person name="Mathioni S.M."/>
            <person name="Nakano M."/>
            <person name="Shan H."/>
            <person name="Telgmann-Rauber A."/>
            <person name="Kanno A."/>
            <person name="Yue Z."/>
            <person name="Chen H."/>
            <person name="Li W."/>
            <person name="Chen Y."/>
            <person name="Xu X."/>
            <person name="Zhang Y."/>
            <person name="Luo S."/>
            <person name="Chen H."/>
            <person name="Gao J."/>
            <person name="Mao Z."/>
            <person name="Pires J.C."/>
            <person name="Luo M."/>
            <person name="Kudrna D."/>
            <person name="Wing R.A."/>
            <person name="Meyers B.C."/>
            <person name="Yi K."/>
            <person name="Kong H."/>
            <person name="Lavrijsen P."/>
            <person name="Sunseri F."/>
            <person name="Falavigna A."/>
            <person name="Ye Y."/>
            <person name="Leebens-Mack J.H."/>
            <person name="Chen G."/>
        </authorList>
    </citation>
    <scope>NUCLEOTIDE SEQUENCE [LARGE SCALE GENOMIC DNA]</scope>
    <source>
        <strain evidence="5">cv. DH0086</strain>
    </source>
</reference>
<dbReference type="Pfam" id="PF01063">
    <property type="entry name" value="Aminotran_4"/>
    <property type="match status" value="1"/>
</dbReference>
<dbReference type="InterPro" id="IPR001544">
    <property type="entry name" value="Aminotrans_IV"/>
</dbReference>
<dbReference type="Proteomes" id="UP000243459">
    <property type="component" value="Chromosome 1"/>
</dbReference>
<evidence type="ECO:0000256" key="2">
    <source>
        <dbReference type="ARBA" id="ARBA00009320"/>
    </source>
</evidence>
<evidence type="ECO:0000256" key="1">
    <source>
        <dbReference type="ARBA" id="ARBA00001933"/>
    </source>
</evidence>
<dbReference type="PANTHER" id="PTHR42743">
    <property type="entry name" value="AMINO-ACID AMINOTRANSFERASE"/>
    <property type="match status" value="1"/>
</dbReference>
<dbReference type="EMBL" id="CM007381">
    <property type="protein sequence ID" value="ONK81579.1"/>
    <property type="molecule type" value="Genomic_DNA"/>
</dbReference>
<name>A0A5P1FWE3_ASPOF</name>
<dbReference type="SUPFAM" id="SSF56752">
    <property type="entry name" value="D-aminoacid aminotransferase-like PLP-dependent enzymes"/>
    <property type="match status" value="1"/>
</dbReference>
<sequence length="301" mass="33155">MYSSLIDGIILDPALMVIPLDDHMVHRGHGVFDTAMLVNGCIYDLDSHLDRFIKSASKAKIPSPFSHRSLKKIILQLAASSKLREGSIRYWLSAGQGSFTVSFPTPPQSAFYAIIIDKKYNRKLKGAKVVTSSIPMKPPMFATMKSVNYLPNVLSQLEAEEKGAYASVWVDEDGFIAEGTCANIAIVSKCKELLLPLSEKIFGGCTSKRLSVLALKLVEKGVLKSVNVRRVAEAEARDSAEMMLVSSLTHVMPVVEWDDQPIGDGRVGELTVAIANLFWEDVTEGPEMLRTPVPYKELQIL</sequence>
<dbReference type="PANTHER" id="PTHR42743:SF8">
    <property type="entry name" value="OS01G0238500 PROTEIN"/>
    <property type="match status" value="1"/>
</dbReference>
<comment type="cofactor">
    <cofactor evidence="1">
        <name>pyridoxal 5'-phosphate</name>
        <dbReference type="ChEBI" id="CHEBI:597326"/>
    </cofactor>
</comment>
<organism evidence="4 5">
    <name type="scientific">Asparagus officinalis</name>
    <name type="common">Garden asparagus</name>
    <dbReference type="NCBI Taxonomy" id="4686"/>
    <lineage>
        <taxon>Eukaryota</taxon>
        <taxon>Viridiplantae</taxon>
        <taxon>Streptophyta</taxon>
        <taxon>Embryophyta</taxon>
        <taxon>Tracheophyta</taxon>
        <taxon>Spermatophyta</taxon>
        <taxon>Magnoliopsida</taxon>
        <taxon>Liliopsida</taxon>
        <taxon>Asparagales</taxon>
        <taxon>Asparagaceae</taxon>
        <taxon>Asparagoideae</taxon>
        <taxon>Asparagus</taxon>
    </lineage>
</organism>